<sequence length="1954" mass="227365">MESEVSRDENNLSPYLSARSRLPLCLPEDANMEMALAPESPKIEQQSQKTLVVEVVSLRPIEKFRRAVAKMPRFSKKETASQGKSRNVPKLGTEGIVRMDGGRTSLRLPANRSQKSEPPMDLARENQALHERLREEAARYDRRLDTYKLAQQRQAVLVSRLQAKVMQYRERCAELEREMRNSIPAIDNVRSYRDSIRDYQSMDLDSALHALEQERTKSEKILELNSTLKDQLDEAQTSNEILSTDLQKLTSDWEKMRDEMNAKEDEWKEEEQMFNEYCSLEHGRMMSLWQDVAQVKRMFTDMKSSTQQDLNKIRSELSLASNDMVTTCSGLVNAVKRSTYAEEKQYEQLLKENTTLQNKVEQLQNDYETICSQLRQKEMQLEDLKANLSEIEDKYVDANKNEKEADNLRIDIDVLMSGMQDIVKVLQQDKDIIGEIIRPPAPPHVHLSTSIIKSDSKLKPVSATSNFVDSTLSAVQSIVYRYQSNIHELQIQLSSCVDKMSETKKHCEQLEILEKELQIKIEELSKELDECRTVNNQLGHERDSLAETLERLRNETQALQQNRMHVSAVVENMNSDYDKIQKSNSKLQKLNDTLEDEKMFQQGEIDRLLKEIDIRILSENEVQDRCSCLKEELISIKEELNQVYLDKELLEQRCLELEILQAKMEKNKGDLECELEKITSDRTDCQDSLAKAESLILDANTEKIKLQKEQEKLNEEKKDLLIKVDDLSSDLVALRKELLQMEQDKQELEVERSSITEKWKSTSLEKEKLENELEELLKDRSHLEDQLINEKHKKQSLNEELIRLNQKIDHTMESNSRLNIQLQNIIKESEEKQIALDGCGKQLDNLERQLSSLCGEKENLEAMLYDVQNNLGISENRCKQMEREKQELLIKQESMKGEIYRLCKDIENCEQAANHTKTELINQSRALEIEFQQTIETLKKQAEENIKKLSNEKETLKVNYERKIQEDLNRLGKSKDNDIEKLKQKLDVLQKNIDTITQQHDEALLRAENDKQQTLLLVHRDQKAVVTKLESVKKELQGEKENYERSLRETRGKLENEKTLVSSLREQLAKVKNELNELRMQSESERNQLVSQIDEIQMDRDKHIQECMEIKSQLCMAEDKLDNFQAHLNDISRKLKESDSIADHTRKDLMETRRNLNETTIEKEKYQSSNRELRELIKRSETDKREQGRHLEDALQKIAVLEEKCNQIEGERSRLNTECKEASKRLEETEKTCKALQEDLQRAAVTGESRRNEHKQLQTKLDAESEEKERACELAQQLKRKVNELEGILEGYEQEIMRLRHRVDEDDLRWKTREQELLDRLEDGIGHERKLEDQKHNLEVCLSDQTVQIQELKCKLSASEGRLRAADVQLADLERTKRDVENRLNTIWSTLKRVTGMQADGSVRIRKWSPSRILDQGSESVRMDGKVVDPEVVKKGVRNLMQQVALVEREKDDYKSQLANMSRQLEEIGDIHKKTDSKLSSTIQILRKLQDEKVDLESKLGQKQTILLSQAAEIKEKSDEIKKNKEILTSQETLMHADKNEKMQLKERLEKLKIHLSQLEAEKRHLQDELTQTESKATKLEILRIGLDGDLQRLQIMLQEKDGHIQKLEDKCESHSKASAALEERCVLLNAAIERLNASLAQANANECDLKAQIQALQRSLHDASLSSASHNDKYKQLQRALQNCENEKKIAMERLDVAQHNLADCRRDQQSVNESIIRLQMDLENKEVQKSNLEAQLRALGNKSLPRQSNKDLYDESSDLRFKLQSLNDKVRLLESEKRCLEKKALSRSKSFERVDYEGKFSQGGRFLEENRDLKNKCDDLERRLYEKEVELKNLKLSSSDYSSNIPVKHTDLERYRAGQLQAERMLEAREQSHRQQIHRLENQVAMLRDQLSEETKRRQAYINKTSKTSREALALRQALDKSLSKIAQDPSPDATLLKHEARTLHHAIPLSK</sequence>
<dbReference type="OrthoDB" id="3549872at2759"/>
<protein>
    <submittedName>
        <fullName evidence="5">Rootletin</fullName>
    </submittedName>
</protein>
<keyword evidence="1 2" id="KW-0175">Coiled coil</keyword>
<evidence type="ECO:0000313" key="5">
    <source>
        <dbReference type="EMBL" id="MBY72741.1"/>
    </source>
</evidence>
<feature type="coiled-coil region" evidence="2">
    <location>
        <begin position="1865"/>
        <end position="1899"/>
    </location>
</feature>
<proteinExistence type="predicted"/>
<dbReference type="Pfam" id="PF15035">
    <property type="entry name" value="Rootletin"/>
    <property type="match status" value="1"/>
</dbReference>
<dbReference type="PANTHER" id="PTHR43941">
    <property type="entry name" value="STRUCTURAL MAINTENANCE OF CHROMOSOMES PROTEIN 2"/>
    <property type="match status" value="1"/>
</dbReference>
<feature type="compositionally biased region" description="Basic and acidic residues" evidence="3">
    <location>
        <begin position="1248"/>
        <end position="1264"/>
    </location>
</feature>
<feature type="coiled-coil region" evidence="2">
    <location>
        <begin position="932"/>
        <end position="1092"/>
    </location>
</feature>
<feature type="coiled-coil region" evidence="2">
    <location>
        <begin position="1437"/>
        <end position="1839"/>
    </location>
</feature>
<organism evidence="5">
    <name type="scientific">Sipha flava</name>
    <name type="common">yellow sugarcane aphid</name>
    <dbReference type="NCBI Taxonomy" id="143950"/>
    <lineage>
        <taxon>Eukaryota</taxon>
        <taxon>Metazoa</taxon>
        <taxon>Ecdysozoa</taxon>
        <taxon>Arthropoda</taxon>
        <taxon>Hexapoda</taxon>
        <taxon>Insecta</taxon>
        <taxon>Pterygota</taxon>
        <taxon>Neoptera</taxon>
        <taxon>Paraneoptera</taxon>
        <taxon>Hemiptera</taxon>
        <taxon>Sternorrhyncha</taxon>
        <taxon>Aphidomorpha</taxon>
        <taxon>Aphidoidea</taxon>
        <taxon>Aphididae</taxon>
        <taxon>Sipha</taxon>
    </lineage>
</organism>
<reference evidence="5" key="1">
    <citation type="submission" date="2018-04" db="EMBL/GenBank/DDBJ databases">
        <title>Transcriptome assembly of Sipha flava.</title>
        <authorList>
            <person name="Scully E.D."/>
            <person name="Geib S.M."/>
            <person name="Palmer N.A."/>
            <person name="Koch K."/>
            <person name="Bradshaw J."/>
            <person name="Heng-Moss T."/>
            <person name="Sarath G."/>
        </authorList>
    </citation>
    <scope>NUCLEOTIDE SEQUENCE</scope>
</reference>
<feature type="coiled-coil region" evidence="2">
    <location>
        <begin position="123"/>
        <end position="178"/>
    </location>
</feature>
<evidence type="ECO:0000256" key="2">
    <source>
        <dbReference type="SAM" id="Coils"/>
    </source>
</evidence>
<evidence type="ECO:0000256" key="1">
    <source>
        <dbReference type="ARBA" id="ARBA00023054"/>
    </source>
</evidence>
<feature type="coiled-coil region" evidence="2">
    <location>
        <begin position="1356"/>
        <end position="1383"/>
    </location>
</feature>
<dbReference type="SUPFAM" id="SSF57997">
    <property type="entry name" value="Tropomyosin"/>
    <property type="match status" value="1"/>
</dbReference>
<evidence type="ECO:0000259" key="4">
    <source>
        <dbReference type="Pfam" id="PF15035"/>
    </source>
</evidence>
<feature type="coiled-coil region" evidence="2">
    <location>
        <begin position="346"/>
        <end position="408"/>
    </location>
</feature>
<dbReference type="EMBL" id="GGMS01003538">
    <property type="protein sequence ID" value="MBY72741.1"/>
    <property type="molecule type" value="Transcribed_RNA"/>
</dbReference>
<feature type="coiled-coil region" evidence="2">
    <location>
        <begin position="507"/>
        <end position="814"/>
    </location>
</feature>
<name>A0A2S2Q572_9HEMI</name>
<feature type="region of interest" description="Disordered" evidence="3">
    <location>
        <begin position="1245"/>
        <end position="1264"/>
    </location>
</feature>
<accession>A0A2S2Q572</accession>
<feature type="coiled-coil region" evidence="2">
    <location>
        <begin position="843"/>
        <end position="898"/>
    </location>
</feature>
<feature type="coiled-coil region" evidence="2">
    <location>
        <begin position="232"/>
        <end position="266"/>
    </location>
</feature>
<feature type="domain" description="Rootletin-like coiled-coil" evidence="4">
    <location>
        <begin position="142"/>
        <end position="319"/>
    </location>
</feature>
<dbReference type="InterPro" id="IPR055167">
    <property type="entry name" value="Rootletin-like_CC"/>
</dbReference>
<gene>
    <name evidence="5" type="primary">Crocc</name>
    <name evidence="5" type="ORF">g.73167</name>
</gene>
<evidence type="ECO:0000256" key="3">
    <source>
        <dbReference type="SAM" id="MobiDB-lite"/>
    </source>
</evidence>